<dbReference type="Pfam" id="PF06911">
    <property type="entry name" value="Senescence"/>
    <property type="match status" value="1"/>
</dbReference>
<evidence type="ECO:0000259" key="2">
    <source>
        <dbReference type="Pfam" id="PF06911"/>
    </source>
</evidence>
<dbReference type="GO" id="GO:0005886">
    <property type="term" value="C:plasma membrane"/>
    <property type="evidence" value="ECO:0007669"/>
    <property type="project" value="TreeGrafter"/>
</dbReference>
<evidence type="ECO:0000313" key="4">
    <source>
        <dbReference type="Proteomes" id="UP001151529"/>
    </source>
</evidence>
<feature type="compositionally biased region" description="Basic residues" evidence="1">
    <location>
        <begin position="1"/>
        <end position="13"/>
    </location>
</feature>
<dbReference type="PANTHER" id="PTHR21068:SF36">
    <property type="entry name" value="SENESCENCE_DEHYDRATION-ASSOCIATED PROTEIN-LIKE PROTEIN"/>
    <property type="match status" value="1"/>
</dbReference>
<feature type="compositionally biased region" description="Basic and acidic residues" evidence="1">
    <location>
        <begin position="399"/>
        <end position="409"/>
    </location>
</feature>
<feature type="region of interest" description="Disordered" evidence="1">
    <location>
        <begin position="327"/>
        <end position="349"/>
    </location>
</feature>
<dbReference type="Proteomes" id="UP001151529">
    <property type="component" value="Chromosome 18"/>
</dbReference>
<feature type="region of interest" description="Disordered" evidence="1">
    <location>
        <begin position="399"/>
        <end position="433"/>
    </location>
</feature>
<keyword evidence="4" id="KW-1185">Reference proteome</keyword>
<evidence type="ECO:0000313" key="3">
    <source>
        <dbReference type="EMBL" id="KAJ6673581.1"/>
    </source>
</evidence>
<gene>
    <name evidence="3" type="ORF">OIU85_012576</name>
</gene>
<dbReference type="OrthoDB" id="1719420at2759"/>
<sequence>MGCLSRKRSKSNKKTTTPEAAFLSQQQNPSGPRNLKQEVLLQIPACTVHLMEAGEALELAKGDFSIVRIHEDNISLANVVKIGDDLQWPLTKDEPVVKLDALDYLFSFANERWRLFELWSRIPGGAIAGGTGQVVKGIFKCSNAYTNKVHKGGEMILSRAAEEKNGGMETVISSSNKRTGSTKKSKVNKSIKRVRKLSRMTEKLSKTMLSGVGLATGSVIKPMVKSQAGKAFLSMVPGEVILASLDAVNKIIDAAEVAERQALSATSKATSRMISNRFGENAGEGAEDAFATAGHCACIAWNVFKIRRAINPATSVSTGVLKSAVRNRKKSAHPDRWNASSSSSPVESNFFELDDPDPAVEVSPALEIDDELSRSLPYDCSTRSSLNSCFIKRKYWTQRDSKNHHKEAAEPAATTAVCRNAERKQGKLNTVDE</sequence>
<reference evidence="3 4" key="1">
    <citation type="journal article" date="2023" name="Int. J. Mol. Sci.">
        <title>De Novo Assembly and Annotation of 11 Diverse Shrub Willow (Salix) Genomes Reveals Novel Gene Organization in Sex-Linked Regions.</title>
        <authorList>
            <person name="Hyden B."/>
            <person name="Feng K."/>
            <person name="Yates T.B."/>
            <person name="Jawdy S."/>
            <person name="Cereghino C."/>
            <person name="Smart L.B."/>
            <person name="Muchero W."/>
        </authorList>
    </citation>
    <scope>NUCLEOTIDE SEQUENCE [LARGE SCALE GENOMIC DNA]</scope>
    <source>
        <tissue evidence="3">Shoot tip</tissue>
    </source>
</reference>
<proteinExistence type="predicted"/>
<organism evidence="3 4">
    <name type="scientific">Salix viminalis</name>
    <name type="common">Common osier</name>
    <name type="synonym">Basket willow</name>
    <dbReference type="NCBI Taxonomy" id="40686"/>
    <lineage>
        <taxon>Eukaryota</taxon>
        <taxon>Viridiplantae</taxon>
        <taxon>Streptophyta</taxon>
        <taxon>Embryophyta</taxon>
        <taxon>Tracheophyta</taxon>
        <taxon>Spermatophyta</taxon>
        <taxon>Magnoliopsida</taxon>
        <taxon>eudicotyledons</taxon>
        <taxon>Gunneridae</taxon>
        <taxon>Pentapetalae</taxon>
        <taxon>rosids</taxon>
        <taxon>fabids</taxon>
        <taxon>Malpighiales</taxon>
        <taxon>Salicaceae</taxon>
        <taxon>Saliceae</taxon>
        <taxon>Salix</taxon>
    </lineage>
</organism>
<accession>A0A9Q0NPJ9</accession>
<dbReference type="InterPro" id="IPR045036">
    <property type="entry name" value="Spartin-like"/>
</dbReference>
<name>A0A9Q0NPJ9_SALVM</name>
<comment type="caution">
    <text evidence="3">The sequence shown here is derived from an EMBL/GenBank/DDBJ whole genome shotgun (WGS) entry which is preliminary data.</text>
</comment>
<evidence type="ECO:0000256" key="1">
    <source>
        <dbReference type="SAM" id="MobiDB-lite"/>
    </source>
</evidence>
<feature type="region of interest" description="Disordered" evidence="1">
    <location>
        <begin position="1"/>
        <end position="32"/>
    </location>
</feature>
<dbReference type="EMBL" id="JAPFFL010000017">
    <property type="protein sequence ID" value="KAJ6673581.1"/>
    <property type="molecule type" value="Genomic_DNA"/>
</dbReference>
<feature type="domain" description="Senescence" evidence="2">
    <location>
        <begin position="126"/>
        <end position="323"/>
    </location>
</feature>
<protein>
    <submittedName>
        <fullName evidence="3">SENESCENCE/DEHYDRATION-ASSOCIATED PROTEIN-LIKE PROTEIN</fullName>
    </submittedName>
</protein>
<dbReference type="AlphaFoldDB" id="A0A9Q0NPJ9"/>
<dbReference type="PANTHER" id="PTHR21068">
    <property type="entry name" value="SPARTIN"/>
    <property type="match status" value="1"/>
</dbReference>
<dbReference type="InterPro" id="IPR009686">
    <property type="entry name" value="Senescence/spartin_C"/>
</dbReference>